<dbReference type="PANTHER" id="PTHR38593:SF1">
    <property type="entry name" value="BLR2558 PROTEIN"/>
    <property type="match status" value="1"/>
</dbReference>
<evidence type="ECO:0000259" key="2">
    <source>
        <dbReference type="Pfam" id="PF13628"/>
    </source>
</evidence>
<sequence>MSIFPDQRFRMLKNYAIASALVAVMATPAFAQSSGDFRVDALQANSFEIQSSQIALQKSRNPAVRAFAKEAIRDHHAAAVALTGGGRDAVAGGIGGPIGGLIEAPLQVAGGAVGAATGAAAGAVGGTLQGGPVGGLQGAGAGAARGAAAGSQAFDIDTTAGTGLGGRLNPQQQQMLAELSAAPAGPQFDRLYGRQQVMSHQMSLQMHQTYAQSGPNPALRNYAQQAVPVLQQHYAMAQRLPGAR</sequence>
<dbReference type="Gene3D" id="1.20.1260.10">
    <property type="match status" value="1"/>
</dbReference>
<reference evidence="3" key="2">
    <citation type="submission" date="2021-08" db="EMBL/GenBank/DDBJ databases">
        <authorList>
            <person name="Tani A."/>
            <person name="Ola A."/>
            <person name="Ogura Y."/>
            <person name="Katsura K."/>
            <person name="Hayashi T."/>
        </authorList>
    </citation>
    <scope>NUCLEOTIDE SEQUENCE</scope>
    <source>
        <strain evidence="3">DSM 14458</strain>
    </source>
</reference>
<accession>A0ABQ4UTE2</accession>
<protein>
    <recommendedName>
        <fullName evidence="2">DUF4142 domain-containing protein</fullName>
    </recommendedName>
</protein>
<evidence type="ECO:0000313" key="3">
    <source>
        <dbReference type="EMBL" id="GJE73972.1"/>
    </source>
</evidence>
<keyword evidence="1" id="KW-0732">Signal</keyword>
<name>A0ABQ4UTE2_9HYPH</name>
<keyword evidence="4" id="KW-1185">Reference proteome</keyword>
<reference evidence="3" key="1">
    <citation type="journal article" date="2021" name="Front. Microbiol.">
        <title>Comprehensive Comparative Genomics and Phenotyping of Methylobacterium Species.</title>
        <authorList>
            <person name="Alessa O."/>
            <person name="Ogura Y."/>
            <person name="Fujitani Y."/>
            <person name="Takami H."/>
            <person name="Hayashi T."/>
            <person name="Sahin N."/>
            <person name="Tani A."/>
        </authorList>
    </citation>
    <scope>NUCLEOTIDE SEQUENCE</scope>
    <source>
        <strain evidence="3">DSM 14458</strain>
    </source>
</reference>
<comment type="caution">
    <text evidence="3">The sequence shown here is derived from an EMBL/GenBank/DDBJ whole genome shotgun (WGS) entry which is preliminary data.</text>
</comment>
<dbReference type="EMBL" id="BPRE01000001">
    <property type="protein sequence ID" value="GJE73972.1"/>
    <property type="molecule type" value="Genomic_DNA"/>
</dbReference>
<feature type="domain" description="DUF4142" evidence="2">
    <location>
        <begin position="36"/>
        <end position="82"/>
    </location>
</feature>
<gene>
    <name evidence="3" type="ORF">BGCPKDLD_0539</name>
</gene>
<evidence type="ECO:0000313" key="4">
    <source>
        <dbReference type="Proteomes" id="UP001055093"/>
    </source>
</evidence>
<dbReference type="PANTHER" id="PTHR38593">
    <property type="entry name" value="BLR2558 PROTEIN"/>
    <property type="match status" value="1"/>
</dbReference>
<proteinExistence type="predicted"/>
<evidence type="ECO:0000256" key="1">
    <source>
        <dbReference type="SAM" id="SignalP"/>
    </source>
</evidence>
<organism evidence="3 4">
    <name type="scientific">Methylorubrum suomiense</name>
    <dbReference type="NCBI Taxonomy" id="144191"/>
    <lineage>
        <taxon>Bacteria</taxon>
        <taxon>Pseudomonadati</taxon>
        <taxon>Pseudomonadota</taxon>
        <taxon>Alphaproteobacteria</taxon>
        <taxon>Hyphomicrobiales</taxon>
        <taxon>Methylobacteriaceae</taxon>
        <taxon>Methylorubrum</taxon>
    </lineage>
</organism>
<dbReference type="Proteomes" id="UP001055093">
    <property type="component" value="Unassembled WGS sequence"/>
</dbReference>
<dbReference type="InterPro" id="IPR025419">
    <property type="entry name" value="DUF4142"/>
</dbReference>
<dbReference type="InterPro" id="IPR012347">
    <property type="entry name" value="Ferritin-like"/>
</dbReference>
<feature type="signal peptide" evidence="1">
    <location>
        <begin position="1"/>
        <end position="31"/>
    </location>
</feature>
<dbReference type="Pfam" id="PF13628">
    <property type="entry name" value="DUF4142"/>
    <property type="match status" value="2"/>
</dbReference>
<feature type="chain" id="PRO_5045874140" description="DUF4142 domain-containing protein" evidence="1">
    <location>
        <begin position="32"/>
        <end position="244"/>
    </location>
</feature>
<feature type="domain" description="DUF4142" evidence="2">
    <location>
        <begin position="166"/>
        <end position="240"/>
    </location>
</feature>